<feature type="transmembrane region" description="Helical" evidence="5">
    <location>
        <begin position="579"/>
        <end position="596"/>
    </location>
</feature>
<reference evidence="6 7" key="1">
    <citation type="submission" date="2020-08" db="EMBL/GenBank/DDBJ databases">
        <title>Sequencing the genomes of 1000 actinobacteria strains.</title>
        <authorList>
            <person name="Klenk H.-P."/>
        </authorList>
    </citation>
    <scope>NUCLEOTIDE SEQUENCE [LARGE SCALE GENOMIC DNA]</scope>
    <source>
        <strain evidence="6 7">DSM 105369</strain>
    </source>
</reference>
<dbReference type="Proteomes" id="UP000559182">
    <property type="component" value="Unassembled WGS sequence"/>
</dbReference>
<dbReference type="Pfam" id="PF13520">
    <property type="entry name" value="AA_permease_2"/>
    <property type="match status" value="1"/>
</dbReference>
<organism evidence="6 7">
    <name type="scientific">Flexivirga oryzae</name>
    <dbReference type="NCBI Taxonomy" id="1794944"/>
    <lineage>
        <taxon>Bacteria</taxon>
        <taxon>Bacillati</taxon>
        <taxon>Actinomycetota</taxon>
        <taxon>Actinomycetes</taxon>
        <taxon>Micrococcales</taxon>
        <taxon>Dermacoccaceae</taxon>
        <taxon>Flexivirga</taxon>
    </lineage>
</organism>
<dbReference type="RefSeq" id="WP_183319315.1">
    <property type="nucleotide sequence ID" value="NZ_JACHVQ010000001.1"/>
</dbReference>
<feature type="transmembrane region" description="Helical" evidence="5">
    <location>
        <begin position="515"/>
        <end position="536"/>
    </location>
</feature>
<evidence type="ECO:0000256" key="2">
    <source>
        <dbReference type="ARBA" id="ARBA00022692"/>
    </source>
</evidence>
<evidence type="ECO:0000313" key="7">
    <source>
        <dbReference type="Proteomes" id="UP000559182"/>
    </source>
</evidence>
<keyword evidence="4 5" id="KW-0472">Membrane</keyword>
<dbReference type="PANTHER" id="PTHR47547">
    <property type="match status" value="1"/>
</dbReference>
<keyword evidence="2 5" id="KW-0812">Transmembrane</keyword>
<dbReference type="InterPro" id="IPR052962">
    <property type="entry name" value="AA_Transporter_AGT"/>
</dbReference>
<feature type="transmembrane region" description="Helical" evidence="5">
    <location>
        <begin position="147"/>
        <end position="167"/>
    </location>
</feature>
<feature type="transmembrane region" description="Helical" evidence="5">
    <location>
        <begin position="249"/>
        <end position="276"/>
    </location>
</feature>
<evidence type="ECO:0000256" key="1">
    <source>
        <dbReference type="ARBA" id="ARBA00004141"/>
    </source>
</evidence>
<feature type="transmembrane region" description="Helical" evidence="5">
    <location>
        <begin position="548"/>
        <end position="567"/>
    </location>
</feature>
<accession>A0A839N8B7</accession>
<gene>
    <name evidence="6" type="ORF">FHU39_000975</name>
</gene>
<feature type="transmembrane region" description="Helical" evidence="5">
    <location>
        <begin position="482"/>
        <end position="503"/>
    </location>
</feature>
<proteinExistence type="predicted"/>
<evidence type="ECO:0000256" key="4">
    <source>
        <dbReference type="ARBA" id="ARBA00023136"/>
    </source>
</evidence>
<feature type="transmembrane region" description="Helical" evidence="5">
    <location>
        <begin position="57"/>
        <end position="77"/>
    </location>
</feature>
<dbReference type="PANTHER" id="PTHR47547:SF1">
    <property type="entry name" value="ASPARTATE-PROTON SYMPORTER"/>
    <property type="match status" value="1"/>
</dbReference>
<evidence type="ECO:0000313" key="6">
    <source>
        <dbReference type="EMBL" id="MBB2890991.1"/>
    </source>
</evidence>
<dbReference type="Gene3D" id="1.20.1740.10">
    <property type="entry name" value="Amino acid/polyamine transporter I"/>
    <property type="match status" value="1"/>
</dbReference>
<protein>
    <submittedName>
        <fullName evidence="6">Amino acid transporter</fullName>
    </submittedName>
</protein>
<sequence length="625" mass="67741">MDDDEGVGLGKFEHADRGLKRSMSLTQLLFLGVSAQIGSGWLFGVLSAAGVAGPAAILAWLIASVLVFLIALAYCEIGAMLPRSGAIVRYTYLTHGSYAGWIIGWAYWLSAVTIPPIEAIAVVTYLGGKWPSMDFLEKKNGVDILSWPNGIVFGVLLMLLFFVLNFYGAKFLSESNKWVTIWKLVLPTATFLGLFLVLDADNFHSYGGFVPKGVAPIFHAIATSGIIFSLLGFRQALDYGGEVKRPQRNVPLATLGSVVIPGVLYTLLQVAFVGALNWKSMGLHPGDWNMLESGKWADGPFFHALDSANMALLGALGTLLIIDAAVSPLGAGWVYLGTATRTGYGLAVHRNIPPAFQSNNKFGVPWVALIVSSVVGCVFFVPAPSWYQLVGFISAAAVLTYMMGGVGLPVMRRTAPSLPRPFRLRQHNFWSGVGFLAAAMILYWAGFSTLVNVFTATFIGLPIFAWYYAWHEEWVPKVPAMVLGVAFFVVWVWLAIEGGWVLTSDGGQRAGGWGFWPYFIAFAAALIIFSALLWVFSNSTGRLHIERTAWLLWLLLGTLVVSYYGVYGPLQDPSLGFPWGSLIELVLGITAYLWGVRSGFATDEMKDIVESNAAGGSPADALAEV</sequence>
<dbReference type="AlphaFoldDB" id="A0A839N8B7"/>
<comment type="caution">
    <text evidence="6">The sequence shown here is derived from an EMBL/GenBank/DDBJ whole genome shotgun (WGS) entry which is preliminary data.</text>
</comment>
<name>A0A839N8B7_9MICO</name>
<dbReference type="EMBL" id="JACHVQ010000001">
    <property type="protein sequence ID" value="MBB2890991.1"/>
    <property type="molecule type" value="Genomic_DNA"/>
</dbReference>
<feature type="transmembrane region" description="Helical" evidence="5">
    <location>
        <begin position="28"/>
        <end position="51"/>
    </location>
</feature>
<feature type="transmembrane region" description="Helical" evidence="5">
    <location>
        <begin position="310"/>
        <end position="336"/>
    </location>
</feature>
<evidence type="ECO:0000256" key="3">
    <source>
        <dbReference type="ARBA" id="ARBA00022989"/>
    </source>
</evidence>
<evidence type="ECO:0000256" key="5">
    <source>
        <dbReference type="SAM" id="Phobius"/>
    </source>
</evidence>
<feature type="transmembrane region" description="Helical" evidence="5">
    <location>
        <begin position="362"/>
        <end position="381"/>
    </location>
</feature>
<feature type="transmembrane region" description="Helical" evidence="5">
    <location>
        <begin position="387"/>
        <end position="408"/>
    </location>
</feature>
<feature type="transmembrane region" description="Helical" evidence="5">
    <location>
        <begin position="217"/>
        <end position="237"/>
    </location>
</feature>
<dbReference type="GO" id="GO:0016020">
    <property type="term" value="C:membrane"/>
    <property type="evidence" value="ECO:0007669"/>
    <property type="project" value="UniProtKB-SubCell"/>
</dbReference>
<feature type="transmembrane region" description="Helical" evidence="5">
    <location>
        <begin position="453"/>
        <end position="470"/>
    </location>
</feature>
<keyword evidence="7" id="KW-1185">Reference proteome</keyword>
<feature type="transmembrane region" description="Helical" evidence="5">
    <location>
        <begin position="179"/>
        <end position="197"/>
    </location>
</feature>
<dbReference type="GO" id="GO:0022857">
    <property type="term" value="F:transmembrane transporter activity"/>
    <property type="evidence" value="ECO:0007669"/>
    <property type="project" value="InterPro"/>
</dbReference>
<dbReference type="InterPro" id="IPR002293">
    <property type="entry name" value="AA/rel_permease1"/>
</dbReference>
<comment type="subcellular location">
    <subcellularLocation>
        <location evidence="1">Membrane</location>
        <topology evidence="1">Multi-pass membrane protein</topology>
    </subcellularLocation>
</comment>
<feature type="transmembrane region" description="Helical" evidence="5">
    <location>
        <begin position="98"/>
        <end position="127"/>
    </location>
</feature>
<feature type="transmembrane region" description="Helical" evidence="5">
    <location>
        <begin position="429"/>
        <end position="447"/>
    </location>
</feature>
<keyword evidence="3 5" id="KW-1133">Transmembrane helix</keyword>